<keyword evidence="1" id="KW-0812">Transmembrane</keyword>
<gene>
    <name evidence="2" type="primary">ATP8</name>
</gene>
<organism evidence="2">
    <name type="scientific">Lilliconus sagei</name>
    <dbReference type="NCBI Taxonomy" id="1917169"/>
    <lineage>
        <taxon>Eukaryota</taxon>
        <taxon>Metazoa</taxon>
        <taxon>Spiralia</taxon>
        <taxon>Lophotrochozoa</taxon>
        <taxon>Mollusca</taxon>
        <taxon>Gastropoda</taxon>
        <taxon>Caenogastropoda</taxon>
        <taxon>Neogastropoda</taxon>
        <taxon>Conoidea</taxon>
        <taxon>Conidae</taxon>
        <taxon>Lilliconus</taxon>
    </lineage>
</organism>
<accession>A0A1L3N1V2</accession>
<name>A0A1L3N1V2_9COND</name>
<geneLocation type="mitochondrion" evidence="2"/>
<dbReference type="AlphaFoldDB" id="A0A1L3N1V2"/>
<proteinExistence type="predicted"/>
<protein>
    <submittedName>
        <fullName evidence="2">ATP synthase F0 subunit 8</fullName>
    </submittedName>
</protein>
<sequence length="53" mass="6586">MPQLSPLNWILLFILFWMVILSMSILIWWLNKTIFCKETLFLIESNKKNKWNW</sequence>
<evidence type="ECO:0000256" key="1">
    <source>
        <dbReference type="SAM" id="Phobius"/>
    </source>
</evidence>
<dbReference type="EMBL" id="KX263255">
    <property type="protein sequence ID" value="APH08685.1"/>
    <property type="molecule type" value="Genomic_DNA"/>
</dbReference>
<reference evidence="2" key="1">
    <citation type="journal article" date="2016" name="Mol. Phylogenet. Evol.">
        <title>Beyond Conus: Phylogenetic relationships of Conidae based on complete mitochondrial genomes.</title>
        <authorList>
            <person name="Uribe J.E."/>
            <person name="Puillandre N."/>
            <person name="Zardoya R."/>
        </authorList>
    </citation>
    <scope>NUCLEOTIDE SEQUENCE</scope>
</reference>
<feature type="transmembrane region" description="Helical" evidence="1">
    <location>
        <begin position="6"/>
        <end position="30"/>
    </location>
</feature>
<keyword evidence="1" id="KW-0472">Membrane</keyword>
<keyword evidence="2" id="KW-0496">Mitochondrion</keyword>
<evidence type="ECO:0000313" key="2">
    <source>
        <dbReference type="EMBL" id="APH08685.1"/>
    </source>
</evidence>
<keyword evidence="1" id="KW-1133">Transmembrane helix</keyword>